<organism evidence="2 3">
    <name type="scientific">Symbiodinium pilosum</name>
    <name type="common">Dinoflagellate</name>
    <dbReference type="NCBI Taxonomy" id="2952"/>
    <lineage>
        <taxon>Eukaryota</taxon>
        <taxon>Sar</taxon>
        <taxon>Alveolata</taxon>
        <taxon>Dinophyceae</taxon>
        <taxon>Suessiales</taxon>
        <taxon>Symbiodiniaceae</taxon>
        <taxon>Symbiodinium</taxon>
    </lineage>
</organism>
<feature type="repeat" description="ANK" evidence="1">
    <location>
        <begin position="106"/>
        <end position="138"/>
    </location>
</feature>
<dbReference type="Gene3D" id="1.25.40.20">
    <property type="entry name" value="Ankyrin repeat-containing domain"/>
    <property type="match status" value="1"/>
</dbReference>
<dbReference type="InterPro" id="IPR002110">
    <property type="entry name" value="Ankyrin_rpt"/>
</dbReference>
<reference evidence="2" key="1">
    <citation type="submission" date="2021-02" db="EMBL/GenBank/DDBJ databases">
        <authorList>
            <person name="Dougan E. K."/>
            <person name="Rhodes N."/>
            <person name="Thang M."/>
            <person name="Chan C."/>
        </authorList>
    </citation>
    <scope>NUCLEOTIDE SEQUENCE</scope>
</reference>
<evidence type="ECO:0000313" key="2">
    <source>
        <dbReference type="EMBL" id="CAE7646109.1"/>
    </source>
</evidence>
<sequence length="195" mass="21419">MILPEPELERSSFLISSKLSANSRLSSGSSCSTRSSGTDCAEKYKVAWESGALQVNIPQSSRTSSKRRKLHLQRQEQLLQFLKENGFSSDVSEPRLPTGCMLFRAETLYPIHVAAQKGDAAVVRMLLAAGANPEQRTSKGRTAIDFAVKSKVPQSRQVLELLRSQGRVLCLRDAVGLMQENAEPKLPCLSVNVKC</sequence>
<accession>A0A812VWC0</accession>
<dbReference type="SMART" id="SM00248">
    <property type="entry name" value="ANK"/>
    <property type="match status" value="2"/>
</dbReference>
<comment type="caution">
    <text evidence="2">The sequence shown here is derived from an EMBL/GenBank/DDBJ whole genome shotgun (WGS) entry which is preliminary data.</text>
</comment>
<keyword evidence="1" id="KW-0040">ANK repeat</keyword>
<evidence type="ECO:0000313" key="3">
    <source>
        <dbReference type="Proteomes" id="UP000649617"/>
    </source>
</evidence>
<keyword evidence="3" id="KW-1185">Reference proteome</keyword>
<dbReference type="AlphaFoldDB" id="A0A812VWC0"/>
<proteinExistence type="predicted"/>
<dbReference type="OrthoDB" id="409837at2759"/>
<name>A0A812VWC0_SYMPI</name>
<gene>
    <name evidence="2" type="ORF">SPIL2461_LOCUS17173</name>
</gene>
<dbReference type="Proteomes" id="UP000649617">
    <property type="component" value="Unassembled WGS sequence"/>
</dbReference>
<evidence type="ECO:0000256" key="1">
    <source>
        <dbReference type="PROSITE-ProRule" id="PRU00023"/>
    </source>
</evidence>
<dbReference type="PROSITE" id="PS50297">
    <property type="entry name" value="ANK_REP_REGION"/>
    <property type="match status" value="1"/>
</dbReference>
<dbReference type="SUPFAM" id="SSF48403">
    <property type="entry name" value="Ankyrin repeat"/>
    <property type="match status" value="1"/>
</dbReference>
<dbReference type="EMBL" id="CAJNIZ010042991">
    <property type="protein sequence ID" value="CAE7646109.1"/>
    <property type="molecule type" value="Genomic_DNA"/>
</dbReference>
<protein>
    <submittedName>
        <fullName evidence="2">Uncharacterized protein</fullName>
    </submittedName>
</protein>
<dbReference type="PROSITE" id="PS50088">
    <property type="entry name" value="ANK_REPEAT"/>
    <property type="match status" value="1"/>
</dbReference>
<dbReference type="Pfam" id="PF13857">
    <property type="entry name" value="Ank_5"/>
    <property type="match status" value="1"/>
</dbReference>
<dbReference type="InterPro" id="IPR036770">
    <property type="entry name" value="Ankyrin_rpt-contain_sf"/>
</dbReference>